<evidence type="ECO:0000313" key="2">
    <source>
        <dbReference type="Proteomes" id="UP000759443"/>
    </source>
</evidence>
<proteinExistence type="predicted"/>
<dbReference type="RefSeq" id="WP_209941109.1">
    <property type="nucleotide sequence ID" value="NZ_JAGGJU010000001.1"/>
</dbReference>
<comment type="caution">
    <text evidence="1">The sequence shown here is derived from an EMBL/GenBank/DDBJ whole genome shotgun (WGS) entry which is preliminary data.</text>
</comment>
<gene>
    <name evidence="1" type="ORF">J2Z17_000025</name>
</gene>
<name>A0ABS4DSD8_9HYPH</name>
<reference evidence="1 2" key="1">
    <citation type="submission" date="2021-03" db="EMBL/GenBank/DDBJ databases">
        <title>Genomic Encyclopedia of Type Strains, Phase IV (KMG-IV): sequencing the most valuable type-strain genomes for metagenomic binning, comparative biology and taxonomic classification.</title>
        <authorList>
            <person name="Goeker M."/>
        </authorList>
    </citation>
    <scope>NUCLEOTIDE SEQUENCE [LARGE SCALE GENOMIC DNA]</scope>
    <source>
        <strain evidence="1 2">DSM 21600</strain>
    </source>
</reference>
<keyword evidence="2" id="KW-1185">Reference proteome</keyword>
<accession>A0ABS4DSD8</accession>
<sequence length="196" mass="22214">MPKIGGKSYPDKISDILKDKDLLEAFEKWAHARQPLAENMMMFIQTNMNIDRVYEHFLKVGAAHTVHTGLSNAQMDAFHKIAEDEDWKHKAWKALVAKLKAKFTKDLDQRFVPKFWTSAEFKTHHATQVETDIGSTSKVAKLLGVKDDDNLKNLMVAANMGSDRDMKKYSEAVLKQAKSDEAAKTFVGRMKKAMGL</sequence>
<organism evidence="1 2">
    <name type="scientific">Rhizobium halophytocola</name>
    <dbReference type="NCBI Taxonomy" id="735519"/>
    <lineage>
        <taxon>Bacteria</taxon>
        <taxon>Pseudomonadati</taxon>
        <taxon>Pseudomonadota</taxon>
        <taxon>Alphaproteobacteria</taxon>
        <taxon>Hyphomicrobiales</taxon>
        <taxon>Rhizobiaceae</taxon>
        <taxon>Rhizobium/Agrobacterium group</taxon>
        <taxon>Rhizobium</taxon>
    </lineage>
</organism>
<dbReference type="Proteomes" id="UP000759443">
    <property type="component" value="Unassembled WGS sequence"/>
</dbReference>
<protein>
    <submittedName>
        <fullName evidence="1">Uncharacterized protein</fullName>
    </submittedName>
</protein>
<dbReference type="EMBL" id="JAGGJU010000001">
    <property type="protein sequence ID" value="MBP1848608.1"/>
    <property type="molecule type" value="Genomic_DNA"/>
</dbReference>
<evidence type="ECO:0000313" key="1">
    <source>
        <dbReference type="EMBL" id="MBP1848608.1"/>
    </source>
</evidence>